<organism evidence="1 2">
    <name type="scientific">Eikenella corrodens ATCC 23834</name>
    <dbReference type="NCBI Taxonomy" id="546274"/>
    <lineage>
        <taxon>Bacteria</taxon>
        <taxon>Pseudomonadati</taxon>
        <taxon>Pseudomonadota</taxon>
        <taxon>Betaproteobacteria</taxon>
        <taxon>Neisseriales</taxon>
        <taxon>Neisseriaceae</taxon>
        <taxon>Eikenella</taxon>
    </lineage>
</organism>
<evidence type="ECO:0000313" key="2">
    <source>
        <dbReference type="Proteomes" id="UP000005837"/>
    </source>
</evidence>
<accession>C0DWS4</accession>
<proteinExistence type="predicted"/>
<reference evidence="1 2" key="1">
    <citation type="submission" date="2009-01" db="EMBL/GenBank/DDBJ databases">
        <authorList>
            <person name="Fulton L."/>
            <person name="Clifton S."/>
            <person name="Chinwalla A.T."/>
            <person name="Mitreva M."/>
            <person name="Sodergren E."/>
            <person name="Weinstock G."/>
            <person name="Clifton S."/>
            <person name="Dooling D.J."/>
            <person name="Fulton B."/>
            <person name="Minx P."/>
            <person name="Pepin K.H."/>
            <person name="Johnson M."/>
            <person name="Bhonagiri V."/>
            <person name="Nash W.E."/>
            <person name="Mardis E.R."/>
            <person name="Wilson R.K."/>
        </authorList>
    </citation>
    <scope>NUCLEOTIDE SEQUENCE [LARGE SCALE GENOMIC DNA]</scope>
    <source>
        <strain evidence="1 2">ATCC 23834</strain>
    </source>
</reference>
<gene>
    <name evidence="1" type="ORF">EIKCOROL_01826</name>
</gene>
<sequence>MWAWGLTVLMVSELNGIGVFGMWQGMAARRRRWEKQPALCEFEVQAAFWFSGSLY</sequence>
<evidence type="ECO:0000313" key="1">
    <source>
        <dbReference type="EMBL" id="EEG23477.1"/>
    </source>
</evidence>
<name>C0DWS4_EIKCO</name>
<dbReference type="Proteomes" id="UP000005837">
    <property type="component" value="Unassembled WGS sequence"/>
</dbReference>
<dbReference type="AlphaFoldDB" id="C0DWS4"/>
<dbReference type="EMBL" id="ACEA01000039">
    <property type="protein sequence ID" value="EEG23477.1"/>
    <property type="molecule type" value="Genomic_DNA"/>
</dbReference>
<protein>
    <submittedName>
        <fullName evidence="1">Uncharacterized protein</fullName>
    </submittedName>
</protein>
<comment type="caution">
    <text evidence="1">The sequence shown here is derived from an EMBL/GenBank/DDBJ whole genome shotgun (WGS) entry which is preliminary data.</text>
</comment>
<dbReference type="HOGENOM" id="CLU_3024945_0_0_4"/>